<keyword evidence="1" id="KW-0812">Transmembrane</keyword>
<dbReference type="Pfam" id="PF07811">
    <property type="entry name" value="TadE"/>
    <property type="match status" value="1"/>
</dbReference>
<reference evidence="3 4" key="2">
    <citation type="submission" date="2020-03" db="EMBL/GenBank/DDBJ databases">
        <title>Kangsaoukella pontilimi gen. nov., sp. nov., a new member of the family Rhodobacteraceae isolated from a tidal mudflat.</title>
        <authorList>
            <person name="Kim I.S."/>
        </authorList>
    </citation>
    <scope>NUCLEOTIDE SEQUENCE [LARGE SCALE GENOMIC DNA]</scope>
    <source>
        <strain evidence="3 4">GH1-50</strain>
    </source>
</reference>
<gene>
    <name evidence="3" type="ORF">GQ651_07055</name>
</gene>
<dbReference type="AlphaFoldDB" id="A0A7C9J2H5"/>
<dbReference type="Proteomes" id="UP000480350">
    <property type="component" value="Unassembled WGS sequence"/>
</dbReference>
<evidence type="ECO:0000256" key="1">
    <source>
        <dbReference type="SAM" id="Phobius"/>
    </source>
</evidence>
<proteinExistence type="predicted"/>
<evidence type="ECO:0000259" key="2">
    <source>
        <dbReference type="Pfam" id="PF07811"/>
    </source>
</evidence>
<organism evidence="3 4">
    <name type="scientific">Kangsaoukella pontilimi</name>
    <dbReference type="NCBI Taxonomy" id="2691042"/>
    <lineage>
        <taxon>Bacteria</taxon>
        <taxon>Pseudomonadati</taxon>
        <taxon>Pseudomonadota</taxon>
        <taxon>Alphaproteobacteria</taxon>
        <taxon>Rhodobacterales</taxon>
        <taxon>Paracoccaceae</taxon>
        <taxon>Kangsaoukella</taxon>
    </lineage>
</organism>
<evidence type="ECO:0000313" key="3">
    <source>
        <dbReference type="EMBL" id="MXQ07601.1"/>
    </source>
</evidence>
<accession>A0A7C9J2H5</accession>
<keyword evidence="1" id="KW-0472">Membrane</keyword>
<comment type="caution">
    <text evidence="3">The sequence shown here is derived from an EMBL/GenBank/DDBJ whole genome shotgun (WGS) entry which is preliminary data.</text>
</comment>
<sequence>MTCNRKPILSFLRREHGAATVETVIWLPFFIAAFGFMVDLAMIFNGQAKVLRVLQDVNREYSVGNIASTADTEKQVLAELSKMEIWPSAASTTQVAGNIRSTVVIPTRQLTITHFFGAFASLEVDVTADMTVEYFEG</sequence>
<keyword evidence="4" id="KW-1185">Reference proteome</keyword>
<feature type="domain" description="TadE-like" evidence="2">
    <location>
        <begin position="17"/>
        <end position="55"/>
    </location>
</feature>
<reference evidence="3 4" key="1">
    <citation type="submission" date="2019-12" db="EMBL/GenBank/DDBJ databases">
        <authorList>
            <person name="Lee S.D."/>
        </authorList>
    </citation>
    <scope>NUCLEOTIDE SEQUENCE [LARGE SCALE GENOMIC DNA]</scope>
    <source>
        <strain evidence="3 4">GH1-50</strain>
    </source>
</reference>
<keyword evidence="1" id="KW-1133">Transmembrane helix</keyword>
<feature type="transmembrane region" description="Helical" evidence="1">
    <location>
        <begin position="24"/>
        <end position="44"/>
    </location>
</feature>
<protein>
    <recommendedName>
        <fullName evidence="2">TadE-like domain-containing protein</fullName>
    </recommendedName>
</protein>
<dbReference type="InterPro" id="IPR012495">
    <property type="entry name" value="TadE-like_dom"/>
</dbReference>
<evidence type="ECO:0000313" key="4">
    <source>
        <dbReference type="Proteomes" id="UP000480350"/>
    </source>
</evidence>
<dbReference type="EMBL" id="WUPT01000001">
    <property type="protein sequence ID" value="MXQ07601.1"/>
    <property type="molecule type" value="Genomic_DNA"/>
</dbReference>
<name>A0A7C9J2H5_9RHOB</name>